<dbReference type="PROSITE" id="PS51000">
    <property type="entry name" value="HTH_DEOR_2"/>
    <property type="match status" value="1"/>
</dbReference>
<proteinExistence type="predicted"/>
<keyword evidence="5" id="KW-0804">Transcription</keyword>
<dbReference type="InterPro" id="IPR014036">
    <property type="entry name" value="DeoR-like_C"/>
</dbReference>
<dbReference type="Pfam" id="PF00455">
    <property type="entry name" value="DeoRC"/>
    <property type="match status" value="1"/>
</dbReference>
<keyword evidence="4" id="KW-0238">DNA-binding</keyword>
<dbReference type="SMART" id="SM01134">
    <property type="entry name" value="DeoRC"/>
    <property type="match status" value="1"/>
</dbReference>
<evidence type="ECO:0000313" key="8">
    <source>
        <dbReference type="EMBL" id="MXQ64233.1"/>
    </source>
</evidence>
<dbReference type="PROSITE" id="PS00894">
    <property type="entry name" value="HTH_DEOR_1"/>
    <property type="match status" value="1"/>
</dbReference>
<dbReference type="PANTHER" id="PTHR30363">
    <property type="entry name" value="HTH-TYPE TRANSCRIPTIONAL REGULATOR SRLR-RELATED"/>
    <property type="match status" value="1"/>
</dbReference>
<dbReference type="EMBL" id="WUTW01000001">
    <property type="protein sequence ID" value="MXQ64233.1"/>
    <property type="molecule type" value="Genomic_DNA"/>
</dbReference>
<dbReference type="PRINTS" id="PR00037">
    <property type="entry name" value="HTHLACR"/>
</dbReference>
<feature type="domain" description="HTH deoR-type" evidence="7">
    <location>
        <begin position="3"/>
        <end position="58"/>
    </location>
</feature>
<evidence type="ECO:0000256" key="2">
    <source>
        <dbReference type="ARBA" id="ARBA00022491"/>
    </source>
</evidence>
<dbReference type="RefSeq" id="WP_161102274.1">
    <property type="nucleotide sequence ID" value="NZ_JBHLYI010000014.1"/>
</dbReference>
<dbReference type="InterPro" id="IPR037171">
    <property type="entry name" value="NagB/RpiA_transferase-like"/>
</dbReference>
<name>A0A6I4W4C6_9ACTN</name>
<evidence type="ECO:0000313" key="9">
    <source>
        <dbReference type="Proteomes" id="UP000431901"/>
    </source>
</evidence>
<dbReference type="InterPro" id="IPR050313">
    <property type="entry name" value="Carb_Metab_HTH_regulators"/>
</dbReference>
<dbReference type="GO" id="GO:0003677">
    <property type="term" value="F:DNA binding"/>
    <property type="evidence" value="ECO:0007669"/>
    <property type="project" value="UniProtKB-KW"/>
</dbReference>
<dbReference type="Pfam" id="PF08220">
    <property type="entry name" value="HTH_DeoR"/>
    <property type="match status" value="1"/>
</dbReference>
<dbReference type="SUPFAM" id="SSF46785">
    <property type="entry name" value="Winged helix' DNA-binding domain"/>
    <property type="match status" value="1"/>
</dbReference>
<dbReference type="SMART" id="SM00420">
    <property type="entry name" value="HTH_DEOR"/>
    <property type="match status" value="1"/>
</dbReference>
<reference evidence="8 9" key="1">
    <citation type="submission" date="2019-12" db="EMBL/GenBank/DDBJ databases">
        <title>Nocardia macrotermitis sp. nov. and Nocardia aurantia sp. nov., isolated from the gut of the fungus growing-termite Macrotermes natalensis.</title>
        <authorList>
            <person name="Christine B."/>
            <person name="Rene B."/>
        </authorList>
    </citation>
    <scope>NUCLEOTIDE SEQUENCE [LARGE SCALE GENOMIC DNA]</scope>
    <source>
        <strain evidence="8 9">DSM 102126</strain>
    </source>
</reference>
<keyword evidence="9" id="KW-1185">Reference proteome</keyword>
<evidence type="ECO:0000256" key="4">
    <source>
        <dbReference type="ARBA" id="ARBA00023125"/>
    </source>
</evidence>
<evidence type="ECO:0000256" key="1">
    <source>
        <dbReference type="ARBA" id="ARBA00021390"/>
    </source>
</evidence>
<dbReference type="InterPro" id="IPR018356">
    <property type="entry name" value="Tscrpt_reg_HTH_DeoR_CS"/>
</dbReference>
<dbReference type="PANTHER" id="PTHR30363:SF4">
    <property type="entry name" value="GLYCEROL-3-PHOSPHATE REGULON REPRESSOR"/>
    <property type="match status" value="1"/>
</dbReference>
<sequence>MNVRERHRLIVAILAERNRATVAELAKAAGTSEMTVRRDLEQLEAQGALRRVHGGAVSALLSGVEQPFALRALVGADAKARLAAAVTDLLEDGETVALDTGTTAVAVATAMAARRLTVTPLSLHAVHPLEGADGIRLLLPGGQVRPGELSFHGDLAVRTFADLRYDTFVLSTCGIDASVGATAHDLDDVHVKRAAIRAAQRTVLVATAEKLGRVAFGRVCLPQDLSLVITDARSDNQNVQDLRAAGVAVTTV</sequence>
<evidence type="ECO:0000256" key="5">
    <source>
        <dbReference type="ARBA" id="ARBA00023163"/>
    </source>
</evidence>
<accession>A0A6I4W4C6</accession>
<dbReference type="GO" id="GO:0003700">
    <property type="term" value="F:DNA-binding transcription factor activity"/>
    <property type="evidence" value="ECO:0007669"/>
    <property type="project" value="InterPro"/>
</dbReference>
<keyword evidence="3" id="KW-0805">Transcription regulation</keyword>
<dbReference type="Gene3D" id="1.10.10.10">
    <property type="entry name" value="Winged helix-like DNA-binding domain superfamily/Winged helix DNA-binding domain"/>
    <property type="match status" value="1"/>
</dbReference>
<evidence type="ECO:0000259" key="7">
    <source>
        <dbReference type="PROSITE" id="PS51000"/>
    </source>
</evidence>
<organism evidence="8 9">
    <name type="scientific">Actinomadura rayongensis</name>
    <dbReference type="NCBI Taxonomy" id="1429076"/>
    <lineage>
        <taxon>Bacteria</taxon>
        <taxon>Bacillati</taxon>
        <taxon>Actinomycetota</taxon>
        <taxon>Actinomycetes</taxon>
        <taxon>Streptosporangiales</taxon>
        <taxon>Thermomonosporaceae</taxon>
        <taxon>Actinomadura</taxon>
    </lineage>
</organism>
<evidence type="ECO:0000256" key="6">
    <source>
        <dbReference type="ARBA" id="ARBA00024937"/>
    </source>
</evidence>
<evidence type="ECO:0000256" key="3">
    <source>
        <dbReference type="ARBA" id="ARBA00023015"/>
    </source>
</evidence>
<dbReference type="InterPro" id="IPR036388">
    <property type="entry name" value="WH-like_DNA-bd_sf"/>
</dbReference>
<dbReference type="Proteomes" id="UP000431901">
    <property type="component" value="Unassembled WGS sequence"/>
</dbReference>
<gene>
    <name evidence="8" type="ORF">GQ466_09300</name>
</gene>
<dbReference type="OrthoDB" id="7688673at2"/>
<protein>
    <recommendedName>
        <fullName evidence="1">Lactose phosphotransferase system repressor</fullName>
    </recommendedName>
</protein>
<comment type="caution">
    <text evidence="8">The sequence shown here is derived from an EMBL/GenBank/DDBJ whole genome shotgun (WGS) entry which is preliminary data.</text>
</comment>
<comment type="function">
    <text evidence="6">Repressor of the lactose catabolism operon. Galactose-6-phosphate is the inducer.</text>
</comment>
<keyword evidence="2" id="KW-0678">Repressor</keyword>
<dbReference type="InterPro" id="IPR036390">
    <property type="entry name" value="WH_DNA-bd_sf"/>
</dbReference>
<dbReference type="AlphaFoldDB" id="A0A6I4W4C6"/>
<dbReference type="SUPFAM" id="SSF100950">
    <property type="entry name" value="NagB/RpiA/CoA transferase-like"/>
    <property type="match status" value="1"/>
</dbReference>
<dbReference type="InterPro" id="IPR001034">
    <property type="entry name" value="DeoR_HTH"/>
</dbReference>